<dbReference type="Proteomes" id="UP001500665">
    <property type="component" value="Unassembled WGS sequence"/>
</dbReference>
<evidence type="ECO:0000256" key="4">
    <source>
        <dbReference type="PROSITE-ProRule" id="PRU00335"/>
    </source>
</evidence>
<evidence type="ECO:0000259" key="5">
    <source>
        <dbReference type="PROSITE" id="PS50977"/>
    </source>
</evidence>
<dbReference type="SUPFAM" id="SSF46689">
    <property type="entry name" value="Homeodomain-like"/>
    <property type="match status" value="1"/>
</dbReference>
<comment type="caution">
    <text evidence="6">The sequence shown here is derived from an EMBL/GenBank/DDBJ whole genome shotgun (WGS) entry which is preliminary data.</text>
</comment>
<dbReference type="PROSITE" id="PS50977">
    <property type="entry name" value="HTH_TETR_2"/>
    <property type="match status" value="1"/>
</dbReference>
<feature type="domain" description="HTH tetR-type" evidence="5">
    <location>
        <begin position="15"/>
        <end position="75"/>
    </location>
</feature>
<evidence type="ECO:0000256" key="2">
    <source>
        <dbReference type="ARBA" id="ARBA00023125"/>
    </source>
</evidence>
<organism evidence="6 7">
    <name type="scientific">Actinocorallia libanotica</name>
    <dbReference type="NCBI Taxonomy" id="46162"/>
    <lineage>
        <taxon>Bacteria</taxon>
        <taxon>Bacillati</taxon>
        <taxon>Actinomycetota</taxon>
        <taxon>Actinomycetes</taxon>
        <taxon>Streptosporangiales</taxon>
        <taxon>Thermomonosporaceae</taxon>
        <taxon>Actinocorallia</taxon>
    </lineage>
</organism>
<feature type="DNA-binding region" description="H-T-H motif" evidence="4">
    <location>
        <begin position="38"/>
        <end position="57"/>
    </location>
</feature>
<dbReference type="PANTHER" id="PTHR30055:SF234">
    <property type="entry name" value="HTH-TYPE TRANSCRIPTIONAL REGULATOR BETI"/>
    <property type="match status" value="1"/>
</dbReference>
<proteinExistence type="predicted"/>
<evidence type="ECO:0000256" key="1">
    <source>
        <dbReference type="ARBA" id="ARBA00023015"/>
    </source>
</evidence>
<evidence type="ECO:0000256" key="3">
    <source>
        <dbReference type="ARBA" id="ARBA00023163"/>
    </source>
</evidence>
<gene>
    <name evidence="6" type="ORF">GCM10009550_42310</name>
</gene>
<evidence type="ECO:0000313" key="6">
    <source>
        <dbReference type="EMBL" id="GAA0956373.1"/>
    </source>
</evidence>
<keyword evidence="2 4" id="KW-0238">DNA-binding</keyword>
<dbReference type="Gene3D" id="1.10.357.10">
    <property type="entry name" value="Tetracycline Repressor, domain 2"/>
    <property type="match status" value="1"/>
</dbReference>
<dbReference type="InterPro" id="IPR009057">
    <property type="entry name" value="Homeodomain-like_sf"/>
</dbReference>
<protein>
    <submittedName>
        <fullName evidence="6">TetR/AcrR family transcriptional regulator</fullName>
    </submittedName>
</protein>
<dbReference type="EMBL" id="BAAAHH010000017">
    <property type="protein sequence ID" value="GAA0956373.1"/>
    <property type="molecule type" value="Genomic_DNA"/>
</dbReference>
<keyword evidence="1" id="KW-0805">Transcription regulation</keyword>
<dbReference type="InterPro" id="IPR050109">
    <property type="entry name" value="HTH-type_TetR-like_transc_reg"/>
</dbReference>
<sequence length="200" mass="21609">MRSVPVGWHPRRRGRETVPRLLDAGIESLLELGSARCTPQAVGARAGVAPAALFHHFGTLEDFYIAVAEEVACRQLVAMQSLLDAAPPDEEPLETALRLLAELSSNRVSVIFLDLMGAARTDPVLAARLDALMEAYRRDIQEMAAQLPGLAGLPSGLFADLVQLALDLFRGTGLRGGDQRERLPLILALLQGRLAVLLDD</sequence>
<dbReference type="Pfam" id="PF00440">
    <property type="entry name" value="TetR_N"/>
    <property type="match status" value="1"/>
</dbReference>
<keyword evidence="7" id="KW-1185">Reference proteome</keyword>
<dbReference type="PANTHER" id="PTHR30055">
    <property type="entry name" value="HTH-TYPE TRANSCRIPTIONAL REGULATOR RUTR"/>
    <property type="match status" value="1"/>
</dbReference>
<accession>A0ABP4BWS1</accession>
<evidence type="ECO:0000313" key="7">
    <source>
        <dbReference type="Proteomes" id="UP001500665"/>
    </source>
</evidence>
<keyword evidence="3" id="KW-0804">Transcription</keyword>
<name>A0ABP4BWS1_9ACTN</name>
<reference evidence="7" key="1">
    <citation type="journal article" date="2019" name="Int. J. Syst. Evol. Microbiol.">
        <title>The Global Catalogue of Microorganisms (GCM) 10K type strain sequencing project: providing services to taxonomists for standard genome sequencing and annotation.</title>
        <authorList>
            <consortium name="The Broad Institute Genomics Platform"/>
            <consortium name="The Broad Institute Genome Sequencing Center for Infectious Disease"/>
            <person name="Wu L."/>
            <person name="Ma J."/>
        </authorList>
    </citation>
    <scope>NUCLEOTIDE SEQUENCE [LARGE SCALE GENOMIC DNA]</scope>
    <source>
        <strain evidence="7">JCM 10696</strain>
    </source>
</reference>
<dbReference type="InterPro" id="IPR001647">
    <property type="entry name" value="HTH_TetR"/>
</dbReference>